<dbReference type="PANTHER" id="PTHR34606">
    <property type="entry name" value="BON DOMAIN-CONTAINING PROTEIN"/>
    <property type="match status" value="1"/>
</dbReference>
<dbReference type="InterPro" id="IPR007055">
    <property type="entry name" value="BON_dom"/>
</dbReference>
<gene>
    <name evidence="3" type="ORF">HNR28_000802</name>
</gene>
<dbReference type="InterPro" id="IPR014004">
    <property type="entry name" value="Transpt-assoc_nodulatn_dom_bac"/>
</dbReference>
<evidence type="ECO:0000313" key="3">
    <source>
        <dbReference type="EMBL" id="MBB6082773.1"/>
    </source>
</evidence>
<reference evidence="3 4" key="1">
    <citation type="submission" date="2020-08" db="EMBL/GenBank/DDBJ databases">
        <title>Genomic Encyclopedia of Type Strains, Phase IV (KMG-IV): sequencing the most valuable type-strain genomes for metagenomic binning, comparative biology and taxonomic classification.</title>
        <authorList>
            <person name="Goeker M."/>
        </authorList>
    </citation>
    <scope>NUCLEOTIDE SEQUENCE [LARGE SCALE GENOMIC DNA]</scope>
    <source>
        <strain evidence="3 4">DSM 12141</strain>
    </source>
</reference>
<sequence length="108" mass="11150">MKSNIARLIAMAALAGTATVMISGCSVARKQETVGQYIDGSAITAEVKAKLANDPTTSAANINVKTIDGGTVQLSGFAKSQHEKDRAGEVARSVKGVTRVHNGLVVKP</sequence>
<dbReference type="AlphaFoldDB" id="A0A7W9WMR8"/>
<organism evidence="3 4">
    <name type="scientific">Castellaniella defragrans</name>
    <name type="common">Alcaligenes defragrans</name>
    <dbReference type="NCBI Taxonomy" id="75697"/>
    <lineage>
        <taxon>Bacteria</taxon>
        <taxon>Pseudomonadati</taxon>
        <taxon>Pseudomonadota</taxon>
        <taxon>Betaproteobacteria</taxon>
        <taxon>Burkholderiales</taxon>
        <taxon>Alcaligenaceae</taxon>
        <taxon>Castellaniella</taxon>
    </lineage>
</organism>
<dbReference type="SMART" id="SM00749">
    <property type="entry name" value="BON"/>
    <property type="match status" value="1"/>
</dbReference>
<feature type="signal peptide" evidence="1">
    <location>
        <begin position="1"/>
        <end position="22"/>
    </location>
</feature>
<dbReference type="Pfam" id="PF04972">
    <property type="entry name" value="BON"/>
    <property type="match status" value="1"/>
</dbReference>
<accession>A0A7W9WMR8</accession>
<evidence type="ECO:0000256" key="1">
    <source>
        <dbReference type="SAM" id="SignalP"/>
    </source>
</evidence>
<dbReference type="InterPro" id="IPR051686">
    <property type="entry name" value="Lipoprotein_DolP"/>
</dbReference>
<feature type="chain" id="PRO_5031184728" evidence="1">
    <location>
        <begin position="23"/>
        <end position="108"/>
    </location>
</feature>
<dbReference type="RefSeq" id="WP_151023835.1">
    <property type="nucleotide sequence ID" value="NZ_JACHIB010000004.1"/>
</dbReference>
<keyword evidence="1" id="KW-0732">Signal</keyword>
<name>A0A7W9WMR8_CASDE</name>
<dbReference type="EMBL" id="JACHIB010000004">
    <property type="protein sequence ID" value="MBB6082773.1"/>
    <property type="molecule type" value="Genomic_DNA"/>
</dbReference>
<protein>
    <submittedName>
        <fullName evidence="3">Osmotically-inducible protein OsmY</fullName>
    </submittedName>
</protein>
<proteinExistence type="predicted"/>
<comment type="caution">
    <text evidence="3">The sequence shown here is derived from an EMBL/GenBank/DDBJ whole genome shotgun (WGS) entry which is preliminary data.</text>
</comment>
<evidence type="ECO:0000313" key="4">
    <source>
        <dbReference type="Proteomes" id="UP000541136"/>
    </source>
</evidence>
<dbReference type="PANTHER" id="PTHR34606:SF16">
    <property type="entry name" value="BON DOMAIN-CONTAINING PROTEIN"/>
    <property type="match status" value="1"/>
</dbReference>
<dbReference type="PROSITE" id="PS50914">
    <property type="entry name" value="BON"/>
    <property type="match status" value="1"/>
</dbReference>
<dbReference type="Gene3D" id="3.30.1340.30">
    <property type="match status" value="1"/>
</dbReference>
<dbReference type="Proteomes" id="UP000541136">
    <property type="component" value="Unassembled WGS sequence"/>
</dbReference>
<evidence type="ECO:0000259" key="2">
    <source>
        <dbReference type="PROSITE" id="PS50914"/>
    </source>
</evidence>
<feature type="domain" description="BON" evidence="2">
    <location>
        <begin position="39"/>
        <end position="108"/>
    </location>
</feature>
<dbReference type="PROSITE" id="PS51257">
    <property type="entry name" value="PROKAR_LIPOPROTEIN"/>
    <property type="match status" value="1"/>
</dbReference>